<accession>A0AAW2GYG0</accession>
<protein>
    <submittedName>
        <fullName evidence="1">Uncharacterized protein</fullName>
    </submittedName>
</protein>
<evidence type="ECO:0000313" key="1">
    <source>
        <dbReference type="EMBL" id="KAL0132352.1"/>
    </source>
</evidence>
<reference evidence="1 2" key="1">
    <citation type="submission" date="2023-03" db="EMBL/GenBank/DDBJ databases">
        <title>High recombination rates correlate with genetic variation in Cardiocondyla obscurior ants.</title>
        <authorList>
            <person name="Errbii M."/>
        </authorList>
    </citation>
    <scope>NUCLEOTIDE SEQUENCE [LARGE SCALE GENOMIC DNA]</scope>
    <source>
        <strain evidence="1">Alpha-2009</strain>
        <tissue evidence="1">Whole body</tissue>
    </source>
</reference>
<gene>
    <name evidence="1" type="ORF">PUN28_000259</name>
</gene>
<name>A0AAW2GYG0_9HYME</name>
<comment type="caution">
    <text evidence="1">The sequence shown here is derived from an EMBL/GenBank/DDBJ whole genome shotgun (WGS) entry which is preliminary data.</text>
</comment>
<organism evidence="1 2">
    <name type="scientific">Cardiocondyla obscurior</name>
    <dbReference type="NCBI Taxonomy" id="286306"/>
    <lineage>
        <taxon>Eukaryota</taxon>
        <taxon>Metazoa</taxon>
        <taxon>Ecdysozoa</taxon>
        <taxon>Arthropoda</taxon>
        <taxon>Hexapoda</taxon>
        <taxon>Insecta</taxon>
        <taxon>Pterygota</taxon>
        <taxon>Neoptera</taxon>
        <taxon>Endopterygota</taxon>
        <taxon>Hymenoptera</taxon>
        <taxon>Apocrita</taxon>
        <taxon>Aculeata</taxon>
        <taxon>Formicoidea</taxon>
        <taxon>Formicidae</taxon>
        <taxon>Myrmicinae</taxon>
        <taxon>Cardiocondyla</taxon>
    </lineage>
</organism>
<dbReference type="AlphaFoldDB" id="A0AAW2GYG0"/>
<evidence type="ECO:0000313" key="2">
    <source>
        <dbReference type="Proteomes" id="UP001430953"/>
    </source>
</evidence>
<proteinExistence type="predicted"/>
<sequence length="80" mass="9310">MANRLIQMNEPKEKITLEDSSDNKIKDEIEKHIEIEMTSTNPKQGDKKQLKACDEDSYVVKLFKSIMSFQEYQNSVGKKN</sequence>
<keyword evidence="2" id="KW-1185">Reference proteome</keyword>
<dbReference type="Proteomes" id="UP001430953">
    <property type="component" value="Unassembled WGS sequence"/>
</dbReference>
<dbReference type="EMBL" id="JADYXP020000001">
    <property type="protein sequence ID" value="KAL0132352.1"/>
    <property type="molecule type" value="Genomic_DNA"/>
</dbReference>